<evidence type="ECO:0000313" key="3">
    <source>
        <dbReference type="EMBL" id="MBM9476092.1"/>
    </source>
</evidence>
<keyword evidence="2" id="KW-1133">Transmembrane helix</keyword>
<proteinExistence type="predicted"/>
<feature type="compositionally biased region" description="Basic and acidic residues" evidence="1">
    <location>
        <begin position="152"/>
        <end position="196"/>
    </location>
</feature>
<evidence type="ECO:0000256" key="1">
    <source>
        <dbReference type="SAM" id="MobiDB-lite"/>
    </source>
</evidence>
<dbReference type="EMBL" id="JAERWL010000006">
    <property type="protein sequence ID" value="MBM9476092.1"/>
    <property type="molecule type" value="Genomic_DNA"/>
</dbReference>
<dbReference type="RefSeq" id="WP_205256195.1">
    <property type="nucleotide sequence ID" value="NZ_BAAAPV010000003.1"/>
</dbReference>
<dbReference type="Proteomes" id="UP000663801">
    <property type="component" value="Unassembled WGS sequence"/>
</dbReference>
<feature type="region of interest" description="Disordered" evidence="1">
    <location>
        <begin position="76"/>
        <end position="207"/>
    </location>
</feature>
<sequence>MTTPHLPDDPADESTDGGPPAEGTTGPDGDPDRGTPDREAPDRDDRNTSAPDHDDRSADDLSADDLDARFLAIVSGIAPTMTWHSVPSDTALDGPRAEAGPDDRGSAPLRTGGPDADDADRPGNLLDRPEDVTPPVGPTRFPPPRPTPSVDRTPDTADERSRRREARRQERAEELAAFHAEKAEREREYAEDDAHYEPPPPPPLPRPRGRTVAAVLAIAAGVLLLARPTLLELNQDVSIVLAVLIILGGLGVLVAGLHRPAADGSDGWDDGARL</sequence>
<feature type="region of interest" description="Disordered" evidence="1">
    <location>
        <begin position="1"/>
        <end position="63"/>
    </location>
</feature>
<comment type="caution">
    <text evidence="3">The sequence shown here is derived from an EMBL/GenBank/DDBJ whole genome shotgun (WGS) entry which is preliminary data.</text>
</comment>
<keyword evidence="2" id="KW-0472">Membrane</keyword>
<feature type="compositionally biased region" description="Low complexity" evidence="1">
    <location>
        <begin position="16"/>
        <end position="28"/>
    </location>
</feature>
<feature type="compositionally biased region" description="Pro residues" evidence="1">
    <location>
        <begin position="197"/>
        <end position="206"/>
    </location>
</feature>
<evidence type="ECO:0000313" key="4">
    <source>
        <dbReference type="Proteomes" id="UP000663801"/>
    </source>
</evidence>
<feature type="transmembrane region" description="Helical" evidence="2">
    <location>
        <begin position="212"/>
        <end position="231"/>
    </location>
</feature>
<keyword evidence="4" id="KW-1185">Reference proteome</keyword>
<dbReference type="AlphaFoldDB" id="A0A938YHN3"/>
<feature type="compositionally biased region" description="Basic and acidic residues" evidence="1">
    <location>
        <begin position="95"/>
        <end position="105"/>
    </location>
</feature>
<feature type="compositionally biased region" description="Pro residues" evidence="1">
    <location>
        <begin position="135"/>
        <end position="147"/>
    </location>
</feature>
<feature type="transmembrane region" description="Helical" evidence="2">
    <location>
        <begin position="237"/>
        <end position="257"/>
    </location>
</feature>
<name>A0A938YHN3_9ACTN</name>
<gene>
    <name evidence="3" type="ORF">JL107_06520</name>
</gene>
<keyword evidence="2" id="KW-0812">Transmembrane</keyword>
<organism evidence="3 4">
    <name type="scientific">Nakamurella flavida</name>
    <dbReference type="NCBI Taxonomy" id="363630"/>
    <lineage>
        <taxon>Bacteria</taxon>
        <taxon>Bacillati</taxon>
        <taxon>Actinomycetota</taxon>
        <taxon>Actinomycetes</taxon>
        <taxon>Nakamurellales</taxon>
        <taxon>Nakamurellaceae</taxon>
        <taxon>Nakamurella</taxon>
    </lineage>
</organism>
<reference evidence="3" key="1">
    <citation type="submission" date="2021-01" db="EMBL/GenBank/DDBJ databases">
        <title>KCTC 19127 draft genome.</title>
        <authorList>
            <person name="An D."/>
        </authorList>
    </citation>
    <scope>NUCLEOTIDE SEQUENCE</scope>
    <source>
        <strain evidence="3">KCTC 19127</strain>
    </source>
</reference>
<feature type="compositionally biased region" description="Basic and acidic residues" evidence="1">
    <location>
        <begin position="30"/>
        <end position="59"/>
    </location>
</feature>
<accession>A0A938YHN3</accession>
<protein>
    <submittedName>
        <fullName evidence="3">DUF308 domain-containing protein</fullName>
    </submittedName>
</protein>
<evidence type="ECO:0000256" key="2">
    <source>
        <dbReference type="SAM" id="Phobius"/>
    </source>
</evidence>